<dbReference type="InterPro" id="IPR002937">
    <property type="entry name" value="Amino_oxidase"/>
</dbReference>
<dbReference type="NCBIfam" id="TIGR03467">
    <property type="entry name" value="HpnE"/>
    <property type="match status" value="1"/>
</dbReference>
<reference evidence="2" key="1">
    <citation type="submission" date="2019-03" db="EMBL/GenBank/DDBJ databases">
        <title>Metabolic reconstructions from genomes of highly enriched 'Candidatus Accumulibacter' and 'Candidatus Competibacter' bioreactor populations.</title>
        <authorList>
            <person name="Annavajhala M.K."/>
            <person name="Welles L."/>
            <person name="Abbas B."/>
            <person name="Sorokin D."/>
            <person name="Park H."/>
            <person name="Van Loosdrecht M."/>
            <person name="Chandran K."/>
        </authorList>
    </citation>
    <scope>NUCLEOTIDE SEQUENCE</scope>
    <source>
        <strain evidence="2">SBR_L</strain>
    </source>
</reference>
<dbReference type="RefSeq" id="WP_169071464.1">
    <property type="nucleotide sequence ID" value="NZ_JAZKUC010000001.1"/>
</dbReference>
<evidence type="ECO:0000313" key="2">
    <source>
        <dbReference type="EMBL" id="NMQ07098.1"/>
    </source>
</evidence>
<dbReference type="PANTHER" id="PTHR42923">
    <property type="entry name" value="PROTOPORPHYRINOGEN OXIDASE"/>
    <property type="match status" value="1"/>
</dbReference>
<keyword evidence="3" id="KW-1185">Reference proteome</keyword>
<dbReference type="InterPro" id="IPR036188">
    <property type="entry name" value="FAD/NAD-bd_sf"/>
</dbReference>
<dbReference type="EMBL" id="SPMX01000063">
    <property type="protein sequence ID" value="NMQ07098.1"/>
    <property type="molecule type" value="Genomic_DNA"/>
</dbReference>
<comment type="caution">
    <text evidence="2">The sequence shown here is derived from an EMBL/GenBank/DDBJ whole genome shotgun (WGS) entry which is preliminary data.</text>
</comment>
<dbReference type="PANTHER" id="PTHR42923:SF47">
    <property type="entry name" value="BLR3003 PROTEIN"/>
    <property type="match status" value="1"/>
</dbReference>
<dbReference type="SUPFAM" id="SSF51905">
    <property type="entry name" value="FAD/NAD(P)-binding domain"/>
    <property type="match status" value="1"/>
</dbReference>
<dbReference type="PRINTS" id="PR00419">
    <property type="entry name" value="ADXRDTASE"/>
</dbReference>
<evidence type="ECO:0000259" key="1">
    <source>
        <dbReference type="Pfam" id="PF01593"/>
    </source>
</evidence>
<gene>
    <name evidence="2" type="ORF">E4Q08_18545</name>
</gene>
<dbReference type="Gene3D" id="3.50.50.60">
    <property type="entry name" value="FAD/NAD(P)-binding domain"/>
    <property type="match status" value="2"/>
</dbReference>
<proteinExistence type="predicted"/>
<dbReference type="InterPro" id="IPR017830">
    <property type="entry name" value="SQase_HpnE"/>
</dbReference>
<evidence type="ECO:0000313" key="3">
    <source>
        <dbReference type="Proteomes" id="UP000886469"/>
    </source>
</evidence>
<dbReference type="Gene3D" id="3.90.660.10">
    <property type="match status" value="1"/>
</dbReference>
<feature type="domain" description="Amine oxidase" evidence="1">
    <location>
        <begin position="11"/>
        <end position="427"/>
    </location>
</feature>
<sequence length="453" mass="48755">MRAAIIGGGWAGLSAAVELAKAGVRVTVFEAAKQLGGRARSVEVQGQRLDNGQHILVGAYRETLRLMQEVGADPDRLLKRLPLELSFPASQPLPFHLRLPRLPSPWHLAAGLLAARGASLSEKISAVRFMRFLQGAAYRIGEDCTVKDLLDRHDQRGSLRRHLWEPLCLAALNTAPAQASAQIFVHTLRDSLGSGRAATDLLLPAADLDQLFPTAAANFIRARGGEIRVSTRVEAIDVGPGIRGESFDHAVVAVGPQHAAALLVRHAETIASAQLLAEYAFEPIGTVYCGYPPQVRLPLPMLGLEDRARAQVGQWVFDRGALCGTAGVLAFVLSGHGAWEELDNAALAATLHRQLAATLDRRLPAFLWYQVIREQRATFCCRPNLRRPSVRTALAGCWLAGDYVCAEYPATLEAAVRSGVAAASEILLSESLPVARRASAAGDNSAPQFLRHG</sequence>
<dbReference type="Proteomes" id="UP000886469">
    <property type="component" value="Unassembled WGS sequence"/>
</dbReference>
<protein>
    <submittedName>
        <fullName evidence="2">FAD-dependent oxidoreductase</fullName>
    </submittedName>
</protein>
<dbReference type="InterPro" id="IPR050464">
    <property type="entry name" value="Zeta_carotene_desat/Oxidored"/>
</dbReference>
<accession>A0ABX1TFF8</accession>
<organism evidence="2 3">
    <name type="scientific">Candidatus Accumulibacter contiguus</name>
    <dbReference type="NCBI Taxonomy" id="2954381"/>
    <lineage>
        <taxon>Bacteria</taxon>
        <taxon>Pseudomonadati</taxon>
        <taxon>Pseudomonadota</taxon>
        <taxon>Betaproteobacteria</taxon>
        <taxon>Candidatus Accumulibacter</taxon>
    </lineage>
</organism>
<name>A0ABX1TFF8_9PROT</name>
<dbReference type="Pfam" id="PF01593">
    <property type="entry name" value="Amino_oxidase"/>
    <property type="match status" value="1"/>
</dbReference>